<dbReference type="RefSeq" id="WP_075831047.1">
    <property type="nucleotide sequence ID" value="NZ_MSTI01000039.1"/>
</dbReference>
<sequence length="78" mass="8707">MYVPSDHAITRYIERFAGNVSHTRARQCLARIARSARFRRTLPGGARLYATGPINLVVQDGTILTVYRLTYDDAPLAA</sequence>
<dbReference type="Proteomes" id="UP000186607">
    <property type="component" value="Unassembled WGS sequence"/>
</dbReference>
<name>A0A1U7P218_9DEIO</name>
<gene>
    <name evidence="1" type="ORF">BOO71_0003466</name>
</gene>
<evidence type="ECO:0000313" key="2">
    <source>
        <dbReference type="Proteomes" id="UP000186607"/>
    </source>
</evidence>
<evidence type="ECO:0000313" key="1">
    <source>
        <dbReference type="EMBL" id="OLV19225.1"/>
    </source>
</evidence>
<accession>A0A1U7P218</accession>
<dbReference type="AlphaFoldDB" id="A0A1U7P218"/>
<dbReference type="OrthoDB" id="71976at2"/>
<comment type="caution">
    <text evidence="1">The sequence shown here is derived from an EMBL/GenBank/DDBJ whole genome shotgun (WGS) entry which is preliminary data.</text>
</comment>
<proteinExistence type="predicted"/>
<keyword evidence="2" id="KW-1185">Reference proteome</keyword>
<reference evidence="1 2" key="1">
    <citation type="submission" date="2017-01" db="EMBL/GenBank/DDBJ databases">
        <title>Genome Analysis of Deinococcus marmoris KOPRI26562.</title>
        <authorList>
            <person name="Kim J.H."/>
            <person name="Oh H.-M."/>
        </authorList>
    </citation>
    <scope>NUCLEOTIDE SEQUENCE [LARGE SCALE GENOMIC DNA]</scope>
    <source>
        <strain evidence="1 2">KOPRI26562</strain>
    </source>
</reference>
<dbReference type="EMBL" id="MSTI01000039">
    <property type="protein sequence ID" value="OLV19225.1"/>
    <property type="molecule type" value="Genomic_DNA"/>
</dbReference>
<protein>
    <submittedName>
        <fullName evidence="1">Uncharacterized protein</fullName>
    </submittedName>
</protein>
<organism evidence="1 2">
    <name type="scientific">Deinococcus marmoris</name>
    <dbReference type="NCBI Taxonomy" id="249408"/>
    <lineage>
        <taxon>Bacteria</taxon>
        <taxon>Thermotogati</taxon>
        <taxon>Deinococcota</taxon>
        <taxon>Deinococci</taxon>
        <taxon>Deinococcales</taxon>
        <taxon>Deinococcaceae</taxon>
        <taxon>Deinococcus</taxon>
    </lineage>
</organism>